<reference evidence="7" key="1">
    <citation type="submission" date="2015-10" db="EMBL/GenBank/DDBJ databases">
        <authorList>
            <person name="Regsiter A."/>
            <person name="william w."/>
        </authorList>
    </citation>
    <scope>NUCLEOTIDE SEQUENCE</scope>
    <source>
        <strain evidence="7">Montdore</strain>
    </source>
</reference>
<dbReference type="GO" id="GO:1903094">
    <property type="term" value="P:negative regulation of protein K48-linked deubiquitination"/>
    <property type="evidence" value="ECO:0007669"/>
    <property type="project" value="TreeGrafter"/>
</dbReference>
<evidence type="ECO:0000256" key="5">
    <source>
        <dbReference type="SAM" id="MobiDB-lite"/>
    </source>
</evidence>
<dbReference type="GO" id="GO:0008270">
    <property type="term" value="F:zinc ion binding"/>
    <property type="evidence" value="ECO:0007669"/>
    <property type="project" value="UniProtKB-KW"/>
</dbReference>
<evidence type="ECO:0000256" key="4">
    <source>
        <dbReference type="PROSITE-ProRule" id="PRU00042"/>
    </source>
</evidence>
<keyword evidence="8" id="KW-1185">Reference proteome</keyword>
<feature type="domain" description="C2H2-type" evidence="6">
    <location>
        <begin position="86"/>
        <end position="115"/>
    </location>
</feature>
<dbReference type="SUPFAM" id="SSF46934">
    <property type="entry name" value="UBA-like"/>
    <property type="match status" value="1"/>
</dbReference>
<evidence type="ECO:0000313" key="7">
    <source>
        <dbReference type="EMBL" id="CUS11582.1"/>
    </source>
</evidence>
<feature type="region of interest" description="Disordered" evidence="5">
    <location>
        <begin position="50"/>
        <end position="82"/>
    </location>
</feature>
<dbReference type="Pfam" id="PF00789">
    <property type="entry name" value="UBX"/>
    <property type="match status" value="1"/>
</dbReference>
<evidence type="ECO:0000256" key="1">
    <source>
        <dbReference type="ARBA" id="ARBA00004496"/>
    </source>
</evidence>
<dbReference type="CDD" id="cd01767">
    <property type="entry name" value="UBX"/>
    <property type="match status" value="1"/>
</dbReference>
<dbReference type="Gene3D" id="3.10.20.90">
    <property type="entry name" value="Phosphatidylinositol 3-kinase Catalytic Subunit, Chain A, domain 1"/>
    <property type="match status" value="1"/>
</dbReference>
<sequence>MGQTDYDLLVEMGFNPERATLALKMTGGLQDALTWLEKNEETSIEQLRGPADQLLNSGSSSVAAGSGGDEYDGDEKPEIPGTAASIKCSECGKLFSDAVRAEYHATRTQHTEFEESTEIIQPLTEEEKVAKLRDLREKLAEKRVAQTQQDREEAKKNELIRRKKGQESEKIKEELKKKEQLKEVEKRKREKREEIAAKERVRQQIKETQEARRRQAEKEKAAREGKVVEEPTVAALKPSAPRTPTAHSETRLQLRLPTSQPPLVRTFPVETTLFEVAQAVKEERGDYLYPISCRIFTATNLLIIDAGFNVSSFTMTFPRKVYQQGVDFGITLKEAGMVPSCALLVN</sequence>
<keyword evidence="3" id="KW-0175">Coiled coil</keyword>
<dbReference type="GO" id="GO:0005634">
    <property type="term" value="C:nucleus"/>
    <property type="evidence" value="ECO:0007669"/>
    <property type="project" value="TreeGrafter"/>
</dbReference>
<evidence type="ECO:0000256" key="3">
    <source>
        <dbReference type="ARBA" id="ARBA00023054"/>
    </source>
</evidence>
<dbReference type="InterPro" id="IPR013087">
    <property type="entry name" value="Znf_C2H2_type"/>
</dbReference>
<dbReference type="GO" id="GO:0005737">
    <property type="term" value="C:cytoplasm"/>
    <property type="evidence" value="ECO:0007669"/>
    <property type="project" value="UniProtKB-SubCell"/>
</dbReference>
<dbReference type="GO" id="GO:0036435">
    <property type="term" value="F:K48-linked polyubiquitin modification-dependent protein binding"/>
    <property type="evidence" value="ECO:0007669"/>
    <property type="project" value="TreeGrafter"/>
</dbReference>
<keyword evidence="4" id="KW-0863">Zinc-finger</keyword>
<dbReference type="PROSITE" id="PS50157">
    <property type="entry name" value="ZINC_FINGER_C2H2_2"/>
    <property type="match status" value="1"/>
</dbReference>
<evidence type="ECO:0000259" key="6">
    <source>
        <dbReference type="PROSITE" id="PS50157"/>
    </source>
</evidence>
<dbReference type="GO" id="GO:0032435">
    <property type="term" value="P:negative regulation of proteasomal ubiquitin-dependent protein catabolic process"/>
    <property type="evidence" value="ECO:0007669"/>
    <property type="project" value="TreeGrafter"/>
</dbReference>
<dbReference type="InterPro" id="IPR001012">
    <property type="entry name" value="UBX_dom"/>
</dbReference>
<dbReference type="PANTHER" id="PTHR46340">
    <property type="entry name" value="UBX DOMAIN-CONTAINING PROTEIN 1"/>
    <property type="match status" value="1"/>
</dbReference>
<dbReference type="SUPFAM" id="SSF54236">
    <property type="entry name" value="Ubiquitin-like"/>
    <property type="match status" value="1"/>
</dbReference>
<dbReference type="InterPro" id="IPR029071">
    <property type="entry name" value="Ubiquitin-like_domsf"/>
</dbReference>
<dbReference type="AlphaFoldDB" id="A0A292PVG5"/>
<dbReference type="InterPro" id="IPR009060">
    <property type="entry name" value="UBA-like_sf"/>
</dbReference>
<protein>
    <recommendedName>
        <fullName evidence="6">C2H2-type domain-containing protein</fullName>
    </recommendedName>
</protein>
<accession>A0A292PVG5</accession>
<gene>
    <name evidence="7" type="ORF">GSTUAT00004330001</name>
</gene>
<dbReference type="PROSITE" id="PS00028">
    <property type="entry name" value="ZINC_FINGER_C2H2_1"/>
    <property type="match status" value="1"/>
</dbReference>
<dbReference type="Proteomes" id="UP001412239">
    <property type="component" value="Unassembled WGS sequence"/>
</dbReference>
<organism evidence="7 8">
    <name type="scientific">Tuber aestivum</name>
    <name type="common">summer truffle</name>
    <dbReference type="NCBI Taxonomy" id="59557"/>
    <lineage>
        <taxon>Eukaryota</taxon>
        <taxon>Fungi</taxon>
        <taxon>Dikarya</taxon>
        <taxon>Ascomycota</taxon>
        <taxon>Pezizomycotina</taxon>
        <taxon>Pezizomycetes</taxon>
        <taxon>Pezizales</taxon>
        <taxon>Tuberaceae</taxon>
        <taxon>Tuber</taxon>
    </lineage>
</organism>
<keyword evidence="4" id="KW-0479">Metal-binding</keyword>
<keyword evidence="2" id="KW-0963">Cytoplasm</keyword>
<keyword evidence="4" id="KW-0862">Zinc</keyword>
<feature type="region of interest" description="Disordered" evidence="5">
    <location>
        <begin position="142"/>
        <end position="171"/>
    </location>
</feature>
<evidence type="ECO:0000313" key="8">
    <source>
        <dbReference type="Proteomes" id="UP001412239"/>
    </source>
</evidence>
<comment type="subcellular location">
    <subcellularLocation>
        <location evidence="1">Cytoplasm</location>
    </subcellularLocation>
</comment>
<dbReference type="GO" id="GO:0031397">
    <property type="term" value="P:negative regulation of protein ubiquitination"/>
    <property type="evidence" value="ECO:0007669"/>
    <property type="project" value="TreeGrafter"/>
</dbReference>
<dbReference type="Gene3D" id="1.10.8.10">
    <property type="entry name" value="DNA helicase RuvA subunit, C-terminal domain"/>
    <property type="match status" value="1"/>
</dbReference>
<name>A0A292PVG5_9PEZI</name>
<proteinExistence type="predicted"/>
<evidence type="ECO:0000256" key="2">
    <source>
        <dbReference type="ARBA" id="ARBA00022490"/>
    </source>
</evidence>
<dbReference type="EMBL" id="LN891017">
    <property type="protein sequence ID" value="CUS11582.1"/>
    <property type="molecule type" value="Genomic_DNA"/>
</dbReference>
<feature type="region of interest" description="Disordered" evidence="5">
    <location>
        <begin position="199"/>
        <end position="228"/>
    </location>
</feature>
<dbReference type="PANTHER" id="PTHR46340:SF1">
    <property type="entry name" value="UBX DOMAIN-CONTAINING PROTEIN 1"/>
    <property type="match status" value="1"/>
</dbReference>